<proteinExistence type="inferred from homology"/>
<accession>A0ABT3ZFW1</accession>
<dbReference type="PANTHER" id="PTHR43761">
    <property type="entry name" value="D-ISOMER SPECIFIC 2-HYDROXYACID DEHYDROGENASE FAMILY PROTEIN (AFU_ORTHOLOGUE AFUA_1G13630)"/>
    <property type="match status" value="1"/>
</dbReference>
<evidence type="ECO:0000256" key="3">
    <source>
        <dbReference type="ARBA" id="ARBA00023027"/>
    </source>
</evidence>
<evidence type="ECO:0000259" key="5">
    <source>
        <dbReference type="Pfam" id="PF00389"/>
    </source>
</evidence>
<dbReference type="InterPro" id="IPR050418">
    <property type="entry name" value="D-iso_2-hydroxyacid_DH_PdxB"/>
</dbReference>
<comment type="caution">
    <text evidence="7">The sequence shown here is derived from an EMBL/GenBank/DDBJ whole genome shotgun (WGS) entry which is preliminary data.</text>
</comment>
<dbReference type="Pfam" id="PF02826">
    <property type="entry name" value="2-Hacid_dh_C"/>
    <property type="match status" value="1"/>
</dbReference>
<evidence type="ECO:0000256" key="4">
    <source>
        <dbReference type="RuleBase" id="RU003719"/>
    </source>
</evidence>
<evidence type="ECO:0000256" key="2">
    <source>
        <dbReference type="ARBA" id="ARBA00023002"/>
    </source>
</evidence>
<comment type="similarity">
    <text evidence="1 4">Belongs to the D-isomer specific 2-hydroxyacid dehydrogenase family.</text>
</comment>
<dbReference type="CDD" id="cd05299">
    <property type="entry name" value="CtBP_dh"/>
    <property type="match status" value="1"/>
</dbReference>
<dbReference type="EMBL" id="JAOVZR010000001">
    <property type="protein sequence ID" value="MCY0150169.1"/>
    <property type="molecule type" value="Genomic_DNA"/>
</dbReference>
<dbReference type="RefSeq" id="WP_267655607.1">
    <property type="nucleotide sequence ID" value="NZ_JAOVZR010000001.1"/>
</dbReference>
<gene>
    <name evidence="7" type="ORF">OEG84_21295</name>
</gene>
<name>A0ABT3ZFW1_9HYPH</name>
<keyword evidence="2 4" id="KW-0560">Oxidoreductase</keyword>
<feature type="domain" description="D-isomer specific 2-hydroxyacid dehydrogenase NAD-binding" evidence="6">
    <location>
        <begin position="115"/>
        <end position="292"/>
    </location>
</feature>
<dbReference type="InterPro" id="IPR006139">
    <property type="entry name" value="D-isomer_2_OHA_DH_cat_dom"/>
</dbReference>
<evidence type="ECO:0000313" key="7">
    <source>
        <dbReference type="EMBL" id="MCY0150169.1"/>
    </source>
</evidence>
<dbReference type="Gene3D" id="3.40.50.720">
    <property type="entry name" value="NAD(P)-binding Rossmann-like Domain"/>
    <property type="match status" value="2"/>
</dbReference>
<dbReference type="PANTHER" id="PTHR43761:SF1">
    <property type="entry name" value="D-ISOMER SPECIFIC 2-HYDROXYACID DEHYDROGENASE CATALYTIC DOMAIN-CONTAINING PROTEIN-RELATED"/>
    <property type="match status" value="1"/>
</dbReference>
<evidence type="ECO:0000313" key="8">
    <source>
        <dbReference type="Proteomes" id="UP001073227"/>
    </source>
</evidence>
<keyword evidence="8" id="KW-1185">Reference proteome</keyword>
<feature type="domain" description="D-isomer specific 2-hydroxyacid dehydrogenase catalytic" evidence="5">
    <location>
        <begin position="35"/>
        <end position="323"/>
    </location>
</feature>
<dbReference type="SUPFAM" id="SSF51735">
    <property type="entry name" value="NAD(P)-binding Rossmann-fold domains"/>
    <property type="match status" value="1"/>
</dbReference>
<reference evidence="7" key="1">
    <citation type="submission" date="2022-10" db="EMBL/GenBank/DDBJ databases">
        <title>Hoeflea sp. G2-23, isolated from marine algae.</title>
        <authorList>
            <person name="Kristyanto S."/>
            <person name="Kim J.M."/>
            <person name="Jeon C.O."/>
        </authorList>
    </citation>
    <scope>NUCLEOTIDE SEQUENCE</scope>
    <source>
        <strain evidence="7">G2-23</strain>
    </source>
</reference>
<keyword evidence="3" id="KW-0520">NAD</keyword>
<evidence type="ECO:0000259" key="6">
    <source>
        <dbReference type="Pfam" id="PF02826"/>
    </source>
</evidence>
<protein>
    <submittedName>
        <fullName evidence="7">C-terminal binding protein</fullName>
    </submittedName>
</protein>
<dbReference type="PROSITE" id="PS00671">
    <property type="entry name" value="D_2_HYDROXYACID_DH_3"/>
    <property type="match status" value="1"/>
</dbReference>
<evidence type="ECO:0000256" key="1">
    <source>
        <dbReference type="ARBA" id="ARBA00005854"/>
    </source>
</evidence>
<dbReference type="InterPro" id="IPR029753">
    <property type="entry name" value="D-isomer_DH_CS"/>
</dbReference>
<dbReference type="Proteomes" id="UP001073227">
    <property type="component" value="Unassembled WGS sequence"/>
</dbReference>
<dbReference type="InterPro" id="IPR006140">
    <property type="entry name" value="D-isomer_DH_NAD-bd"/>
</dbReference>
<organism evidence="7 8">
    <name type="scientific">Hoeflea algicola</name>
    <dbReference type="NCBI Taxonomy" id="2983763"/>
    <lineage>
        <taxon>Bacteria</taxon>
        <taxon>Pseudomonadati</taxon>
        <taxon>Pseudomonadota</taxon>
        <taxon>Alphaproteobacteria</taxon>
        <taxon>Hyphomicrobiales</taxon>
        <taxon>Rhizobiaceae</taxon>
        <taxon>Hoeflea</taxon>
    </lineage>
</organism>
<dbReference type="InterPro" id="IPR036291">
    <property type="entry name" value="NAD(P)-bd_dom_sf"/>
</dbReference>
<dbReference type="PROSITE" id="PS00670">
    <property type="entry name" value="D_2_HYDROXYACID_DH_2"/>
    <property type="match status" value="1"/>
</dbReference>
<sequence>MSKNQPLPYVVVTDYTFPTLAREEAAAASGKARFAAFQCASETEVIDAVAGATVVAVQFAPLSAKAIAGLAPGARIIRYGVGYDNIDIASALRNNHPVAYVPDYCTDEVADHTATLILARLRKVADLDRSVRAGEWSAVARARPMPAFSQTCIGFLGLGRIGRAVLERLKPFGFRFLIRDPALSYQDAAQLGAEHASNLETLLAQADVLTLHLPSSAETRHIISSSALAQMKNSAILINTARGDLIDEAALAVALQAGTIAAAALDVFQAEPLAADHPFRGLENLTLTPHAAWYSDSAIDKLQSCVADEIARGLAGREPRCPVPASG</sequence>
<dbReference type="Pfam" id="PF00389">
    <property type="entry name" value="2-Hacid_dh"/>
    <property type="match status" value="1"/>
</dbReference>
<dbReference type="InterPro" id="IPR043322">
    <property type="entry name" value="CtBP"/>
</dbReference>
<dbReference type="SUPFAM" id="SSF52283">
    <property type="entry name" value="Formate/glycerate dehydrogenase catalytic domain-like"/>
    <property type="match status" value="1"/>
</dbReference>